<evidence type="ECO:0008006" key="3">
    <source>
        <dbReference type="Google" id="ProtNLM"/>
    </source>
</evidence>
<protein>
    <recommendedName>
        <fullName evidence="3">SET domain-containing protein 4</fullName>
    </recommendedName>
</protein>
<proteinExistence type="predicted"/>
<dbReference type="InterPro" id="IPR050600">
    <property type="entry name" value="SETD3_SETD6_MTase"/>
</dbReference>
<dbReference type="SUPFAM" id="SSF82199">
    <property type="entry name" value="SET domain"/>
    <property type="match status" value="1"/>
</dbReference>
<dbReference type="Proteomes" id="UP001497623">
    <property type="component" value="Unassembled WGS sequence"/>
</dbReference>
<dbReference type="InterPro" id="IPR046341">
    <property type="entry name" value="SET_dom_sf"/>
</dbReference>
<gene>
    <name evidence="1" type="ORF">MNOR_LOCUS21816</name>
</gene>
<dbReference type="PANTHER" id="PTHR13271:SF151">
    <property type="entry name" value="SET DOMAIN-CONTAINING PROTEIN 4"/>
    <property type="match status" value="1"/>
</dbReference>
<keyword evidence="2" id="KW-1185">Reference proteome</keyword>
<dbReference type="InterPro" id="IPR044429">
    <property type="entry name" value="SETD4_SET"/>
</dbReference>
<evidence type="ECO:0000313" key="1">
    <source>
        <dbReference type="EMBL" id="CAL4119849.1"/>
    </source>
</evidence>
<dbReference type="CDD" id="cd19177">
    <property type="entry name" value="SET_SETD4"/>
    <property type="match status" value="1"/>
</dbReference>
<dbReference type="AlphaFoldDB" id="A0AAV2R7V7"/>
<sequence length="489" mass="56718">MGIKMDFDIGISSLQGDHRNEIQEENSFSSLNNEKLCNKSYNVSQNSRCQAKGRTGRRRQKRRKCDNLQLTKIESVDSDPILVHLCQWLSQFGFRKFAIPEVSLKAAVFSETGRGLQAIRYISQGSKLVSIPKNALVTCRTVVSDPVLGPLIRKTKKKIRAMDVLTLFLVYHKNLGKESPWFPYIASLPKEYSVPLYCTEEETNMLPKILQDTIERQYEDIKQSEENFKFVWEELLGNKSMKVQRSDIIWGWFTVNTRAVYLENECLSCDILNDKDVYALAPYLDLLNHTHTAEVTAGLNPVNSCYEIITQVPYKRHEQVFINYGPHDNLKLYTEYGFILPDNPHANIPVNFRDLITVLQKFQCDDLRHQIMYEKTQILKRNEMLSNICVSRSGPSWTLEAVVSILLMTPAETVHWQEVYNDLNNMVHRSLVVNFLKDFVFYLLKIWKEIEMCLSEQKDCSVAFTVSKELVRDYCSILELCLEKWFSAI</sequence>
<accession>A0AAV2R7V7</accession>
<dbReference type="Gene3D" id="3.90.1410.10">
    <property type="entry name" value="set domain protein methyltransferase, domain 1"/>
    <property type="match status" value="1"/>
</dbReference>
<dbReference type="EMBL" id="CAXKWB010017828">
    <property type="protein sequence ID" value="CAL4119849.1"/>
    <property type="molecule type" value="Genomic_DNA"/>
</dbReference>
<reference evidence="1 2" key="1">
    <citation type="submission" date="2024-05" db="EMBL/GenBank/DDBJ databases">
        <authorList>
            <person name="Wallberg A."/>
        </authorList>
    </citation>
    <scope>NUCLEOTIDE SEQUENCE [LARGE SCALE GENOMIC DNA]</scope>
</reference>
<dbReference type="GO" id="GO:0016279">
    <property type="term" value="F:protein-lysine N-methyltransferase activity"/>
    <property type="evidence" value="ECO:0007669"/>
    <property type="project" value="InterPro"/>
</dbReference>
<organism evidence="1 2">
    <name type="scientific">Meganyctiphanes norvegica</name>
    <name type="common">Northern krill</name>
    <name type="synonym">Thysanopoda norvegica</name>
    <dbReference type="NCBI Taxonomy" id="48144"/>
    <lineage>
        <taxon>Eukaryota</taxon>
        <taxon>Metazoa</taxon>
        <taxon>Ecdysozoa</taxon>
        <taxon>Arthropoda</taxon>
        <taxon>Crustacea</taxon>
        <taxon>Multicrustacea</taxon>
        <taxon>Malacostraca</taxon>
        <taxon>Eumalacostraca</taxon>
        <taxon>Eucarida</taxon>
        <taxon>Euphausiacea</taxon>
        <taxon>Euphausiidae</taxon>
        <taxon>Meganyctiphanes</taxon>
    </lineage>
</organism>
<comment type="caution">
    <text evidence="1">The sequence shown here is derived from an EMBL/GenBank/DDBJ whole genome shotgun (WGS) entry which is preliminary data.</text>
</comment>
<dbReference type="PANTHER" id="PTHR13271">
    <property type="entry name" value="UNCHARACTERIZED PUTATIVE METHYLTRANSFERASE"/>
    <property type="match status" value="1"/>
</dbReference>
<evidence type="ECO:0000313" key="2">
    <source>
        <dbReference type="Proteomes" id="UP001497623"/>
    </source>
</evidence>
<name>A0AAV2R7V7_MEGNR</name>